<dbReference type="InterPro" id="IPR035940">
    <property type="entry name" value="CAP_sf"/>
</dbReference>
<feature type="chain" id="PRO_5024383602" evidence="1">
    <location>
        <begin position="20"/>
        <end position="198"/>
    </location>
</feature>
<evidence type="ECO:0000313" key="3">
    <source>
        <dbReference type="WBParaSite" id="MCU_011036-RA"/>
    </source>
</evidence>
<dbReference type="InterPro" id="IPR001283">
    <property type="entry name" value="CRISP-related"/>
</dbReference>
<proteinExistence type="predicted"/>
<feature type="domain" description="SCP" evidence="2">
    <location>
        <begin position="23"/>
        <end position="167"/>
    </location>
</feature>
<evidence type="ECO:0000259" key="2">
    <source>
        <dbReference type="SMART" id="SM00198"/>
    </source>
</evidence>
<feature type="signal peptide" evidence="1">
    <location>
        <begin position="1"/>
        <end position="19"/>
    </location>
</feature>
<organism evidence="3">
    <name type="scientific">Mesocestoides corti</name>
    <name type="common">Flatworm</name>
    <dbReference type="NCBI Taxonomy" id="53468"/>
    <lineage>
        <taxon>Eukaryota</taxon>
        <taxon>Metazoa</taxon>
        <taxon>Spiralia</taxon>
        <taxon>Lophotrochozoa</taxon>
        <taxon>Platyhelminthes</taxon>
        <taxon>Cestoda</taxon>
        <taxon>Eucestoda</taxon>
        <taxon>Cyclophyllidea</taxon>
        <taxon>Mesocestoididae</taxon>
        <taxon>Mesocestoides</taxon>
    </lineage>
</organism>
<evidence type="ECO:0000256" key="1">
    <source>
        <dbReference type="SAM" id="SignalP"/>
    </source>
</evidence>
<keyword evidence="1" id="KW-0732">Signal</keyword>
<dbReference type="Gene3D" id="3.40.33.10">
    <property type="entry name" value="CAP"/>
    <property type="match status" value="1"/>
</dbReference>
<protein>
    <submittedName>
        <fullName evidence="3">SCP domain-containing protein</fullName>
    </submittedName>
</protein>
<dbReference type="PANTHER" id="PTHR10334">
    <property type="entry name" value="CYSTEINE-RICH SECRETORY PROTEIN-RELATED"/>
    <property type="match status" value="1"/>
</dbReference>
<reference evidence="3" key="1">
    <citation type="submission" date="2019-11" db="UniProtKB">
        <authorList>
            <consortium name="WormBaseParasite"/>
        </authorList>
    </citation>
    <scope>IDENTIFICATION</scope>
</reference>
<accession>A0A5K3FXV4</accession>
<dbReference type="InterPro" id="IPR014044">
    <property type="entry name" value="CAP_dom"/>
</dbReference>
<dbReference type="Pfam" id="PF00188">
    <property type="entry name" value="CAP"/>
    <property type="match status" value="1"/>
</dbReference>
<dbReference type="WBParaSite" id="MCU_011036-RA">
    <property type="protein sequence ID" value="MCU_011036-RA"/>
    <property type="gene ID" value="MCU_011036"/>
</dbReference>
<sequence>MWNFFNLPLLVMWLVIAEALTPQERDAVVEFHTKLRERVQPPASSMQLMSYSNDLERLSEEWISHCAYELPDEEVDTKYVGTGMFLTVQSADGFNFISKLQAYGSEAKEYHYANNTCDSLCADYKMMVWSKTTEVGCAVQLCSSSLLPYIRSYLIACLYKPGIPRVTERPYEKGRSCSKCPDGFECYRKQCRLSSSEK</sequence>
<dbReference type="SMART" id="SM00198">
    <property type="entry name" value="SCP"/>
    <property type="match status" value="1"/>
</dbReference>
<dbReference type="SUPFAM" id="SSF55797">
    <property type="entry name" value="PR-1-like"/>
    <property type="match status" value="1"/>
</dbReference>
<name>A0A5K3FXV4_MESCO</name>
<dbReference type="AlphaFoldDB" id="A0A5K3FXV4"/>